<proteinExistence type="predicted"/>
<evidence type="ECO:0000313" key="9">
    <source>
        <dbReference type="EMBL" id="MDR4307555.1"/>
    </source>
</evidence>
<keyword evidence="10" id="KW-1185">Reference proteome</keyword>
<evidence type="ECO:0000256" key="5">
    <source>
        <dbReference type="ARBA" id="ARBA00023004"/>
    </source>
</evidence>
<evidence type="ECO:0000313" key="10">
    <source>
        <dbReference type="Proteomes" id="UP001181622"/>
    </source>
</evidence>
<evidence type="ECO:0000256" key="2">
    <source>
        <dbReference type="ARBA" id="ARBA00022485"/>
    </source>
</evidence>
<dbReference type="InterPro" id="IPR000170">
    <property type="entry name" value="High_potential_FeS_prot"/>
</dbReference>
<keyword evidence="4" id="KW-0249">Electron transport</keyword>
<accession>A0ABU1DHQ5</accession>
<protein>
    <submittedName>
        <fullName evidence="9">High potential iron sulfur protein</fullName>
    </submittedName>
</protein>
<dbReference type="InterPro" id="IPR006311">
    <property type="entry name" value="TAT_signal"/>
</dbReference>
<evidence type="ECO:0000256" key="3">
    <source>
        <dbReference type="ARBA" id="ARBA00022723"/>
    </source>
</evidence>
<organism evidence="9 10">
    <name type="scientific">Chelatococcus sambhunathii</name>
    <dbReference type="NCBI Taxonomy" id="363953"/>
    <lineage>
        <taxon>Bacteria</taxon>
        <taxon>Pseudomonadati</taxon>
        <taxon>Pseudomonadota</taxon>
        <taxon>Alphaproteobacteria</taxon>
        <taxon>Hyphomicrobiales</taxon>
        <taxon>Chelatococcaceae</taxon>
        <taxon>Chelatococcus</taxon>
    </lineage>
</organism>
<comment type="caution">
    <text evidence="9">The sequence shown here is derived from an EMBL/GenBank/DDBJ whole genome shotgun (WGS) entry which is preliminary data.</text>
</comment>
<dbReference type="SUPFAM" id="SSF57652">
    <property type="entry name" value="HIPIP (high potential iron protein)"/>
    <property type="match status" value="1"/>
</dbReference>
<dbReference type="Proteomes" id="UP001181622">
    <property type="component" value="Unassembled WGS sequence"/>
</dbReference>
<dbReference type="InterPro" id="IPR036369">
    <property type="entry name" value="HIPIP_sf"/>
</dbReference>
<evidence type="ECO:0000259" key="8">
    <source>
        <dbReference type="PROSITE" id="PS51373"/>
    </source>
</evidence>
<keyword evidence="1" id="KW-0813">Transport</keyword>
<evidence type="ECO:0000256" key="4">
    <source>
        <dbReference type="ARBA" id="ARBA00022982"/>
    </source>
</evidence>
<evidence type="ECO:0000256" key="1">
    <source>
        <dbReference type="ARBA" id="ARBA00022448"/>
    </source>
</evidence>
<name>A0ABU1DHQ5_9HYPH</name>
<keyword evidence="3" id="KW-0479">Metal-binding</keyword>
<dbReference type="EMBL" id="JADBEO010000027">
    <property type="protein sequence ID" value="MDR4307555.1"/>
    <property type="molecule type" value="Genomic_DNA"/>
</dbReference>
<dbReference type="Gene3D" id="4.10.490.10">
    <property type="entry name" value="High potential iron-sulphur protein"/>
    <property type="match status" value="1"/>
</dbReference>
<dbReference type="RefSeq" id="WP_309392497.1">
    <property type="nucleotide sequence ID" value="NZ_JADBEO010000027.1"/>
</dbReference>
<evidence type="ECO:0000256" key="6">
    <source>
        <dbReference type="ARBA" id="ARBA00023014"/>
    </source>
</evidence>
<feature type="domain" description="High potential iron-sulfur proteins family profile" evidence="8">
    <location>
        <begin position="40"/>
        <end position="101"/>
    </location>
</feature>
<reference evidence="9" key="1">
    <citation type="submission" date="2020-10" db="EMBL/GenBank/DDBJ databases">
        <authorList>
            <person name="Abbas A."/>
            <person name="Razzaq R."/>
            <person name="Waqas M."/>
            <person name="Abbas N."/>
            <person name="Nielsen T.K."/>
            <person name="Hansen L.H."/>
            <person name="Hussain S."/>
            <person name="Shahid M."/>
        </authorList>
    </citation>
    <scope>NUCLEOTIDE SEQUENCE</scope>
    <source>
        <strain evidence="9">S14</strain>
    </source>
</reference>
<keyword evidence="5" id="KW-0408">Iron</keyword>
<dbReference type="PROSITE" id="PS51318">
    <property type="entry name" value="TAT"/>
    <property type="match status" value="1"/>
</dbReference>
<evidence type="ECO:0000256" key="7">
    <source>
        <dbReference type="SAM" id="MobiDB-lite"/>
    </source>
</evidence>
<sequence length="101" mass="10462">MRKRSDRESQNTGVKPEATGAVSRRSVIAGAAMIGVGGLCIASTRAVAQSKQKQADVQYQSSPKGADKCAGCAMFQAPDACQAVEGPISPEGWCSIYSPKA</sequence>
<keyword evidence="2" id="KW-0004">4Fe-4S</keyword>
<feature type="region of interest" description="Disordered" evidence="7">
    <location>
        <begin position="1"/>
        <end position="21"/>
    </location>
</feature>
<gene>
    <name evidence="9" type="ORF">IHQ68_13100</name>
</gene>
<dbReference type="PROSITE" id="PS51373">
    <property type="entry name" value="HIPIP"/>
    <property type="match status" value="1"/>
</dbReference>
<keyword evidence="6" id="KW-0411">Iron-sulfur</keyword>